<feature type="transmembrane region" description="Helical" evidence="2">
    <location>
        <begin position="7"/>
        <end position="29"/>
    </location>
</feature>
<keyword evidence="2" id="KW-0472">Membrane</keyword>
<name>A0A517MY69_9BACT</name>
<organism evidence="4 5">
    <name type="scientific">Adhaeretor mobilis</name>
    <dbReference type="NCBI Taxonomy" id="1930276"/>
    <lineage>
        <taxon>Bacteria</taxon>
        <taxon>Pseudomonadati</taxon>
        <taxon>Planctomycetota</taxon>
        <taxon>Planctomycetia</taxon>
        <taxon>Pirellulales</taxon>
        <taxon>Lacipirellulaceae</taxon>
        <taxon>Adhaeretor</taxon>
    </lineage>
</organism>
<dbReference type="SUPFAM" id="SSF51735">
    <property type="entry name" value="NAD(P)-binding Rossmann-fold domains"/>
    <property type="match status" value="2"/>
</dbReference>
<dbReference type="InterPro" id="IPR003869">
    <property type="entry name" value="Polysac_CapD-like"/>
</dbReference>
<protein>
    <submittedName>
        <fullName evidence="4">UDP-N-acetyl-alpha-D-glucosamine C6 dehydratase</fullName>
        <ecNumber evidence="4">4.2.1.135</ecNumber>
    </submittedName>
</protein>
<dbReference type="PANTHER" id="PTHR43318">
    <property type="entry name" value="UDP-N-ACETYLGLUCOSAMINE 4,6-DEHYDRATASE"/>
    <property type="match status" value="1"/>
</dbReference>
<feature type="domain" description="Polysaccharide biosynthesis protein CapD-like" evidence="3">
    <location>
        <begin position="286"/>
        <end position="569"/>
    </location>
</feature>
<reference evidence="4 5" key="1">
    <citation type="submission" date="2019-02" db="EMBL/GenBank/DDBJ databases">
        <title>Deep-cultivation of Planctomycetes and their phenomic and genomic characterization uncovers novel biology.</title>
        <authorList>
            <person name="Wiegand S."/>
            <person name="Jogler M."/>
            <person name="Boedeker C."/>
            <person name="Pinto D."/>
            <person name="Vollmers J."/>
            <person name="Rivas-Marin E."/>
            <person name="Kohn T."/>
            <person name="Peeters S.H."/>
            <person name="Heuer A."/>
            <person name="Rast P."/>
            <person name="Oberbeckmann S."/>
            <person name="Bunk B."/>
            <person name="Jeske O."/>
            <person name="Meyerdierks A."/>
            <person name="Storesund J.E."/>
            <person name="Kallscheuer N."/>
            <person name="Luecker S."/>
            <person name="Lage O.M."/>
            <person name="Pohl T."/>
            <person name="Merkel B.J."/>
            <person name="Hornburger P."/>
            <person name="Mueller R.-W."/>
            <person name="Bruemmer F."/>
            <person name="Labrenz M."/>
            <person name="Spormann A.M."/>
            <person name="Op den Camp H."/>
            <person name="Overmann J."/>
            <person name="Amann R."/>
            <person name="Jetten M.S.M."/>
            <person name="Mascher T."/>
            <person name="Medema M.H."/>
            <person name="Devos D.P."/>
            <person name="Kaster A.-K."/>
            <person name="Ovreas L."/>
            <person name="Rohde M."/>
            <person name="Galperin M.Y."/>
            <person name="Jogler C."/>
        </authorList>
    </citation>
    <scope>NUCLEOTIDE SEQUENCE [LARGE SCALE GENOMIC DNA]</scope>
    <source>
        <strain evidence="4 5">HG15A2</strain>
    </source>
</reference>
<dbReference type="KEGG" id="amob:HG15A2_31440"/>
<evidence type="ECO:0000313" key="5">
    <source>
        <dbReference type="Proteomes" id="UP000319852"/>
    </source>
</evidence>
<dbReference type="RefSeq" id="WP_145060978.1">
    <property type="nucleotide sequence ID" value="NZ_CP036263.1"/>
</dbReference>
<evidence type="ECO:0000313" key="4">
    <source>
        <dbReference type="EMBL" id="QDS99813.1"/>
    </source>
</evidence>
<dbReference type="Proteomes" id="UP000319852">
    <property type="component" value="Chromosome"/>
</dbReference>
<evidence type="ECO:0000256" key="1">
    <source>
        <dbReference type="ARBA" id="ARBA00007430"/>
    </source>
</evidence>
<feature type="transmembrane region" description="Helical" evidence="2">
    <location>
        <begin position="44"/>
        <end position="63"/>
    </location>
</feature>
<dbReference type="GO" id="GO:0016829">
    <property type="term" value="F:lyase activity"/>
    <property type="evidence" value="ECO:0007669"/>
    <property type="project" value="UniProtKB-KW"/>
</dbReference>
<proteinExistence type="inferred from homology"/>
<keyword evidence="4" id="KW-0456">Lyase</keyword>
<gene>
    <name evidence="4" type="primary">pglF_2</name>
    <name evidence="4" type="ORF">HG15A2_31440</name>
</gene>
<comment type="similarity">
    <text evidence="1">Belongs to the polysaccharide synthase family.</text>
</comment>
<dbReference type="EC" id="4.2.1.135" evidence="4"/>
<dbReference type="Pfam" id="PF02719">
    <property type="entry name" value="Polysacc_synt_2"/>
    <property type="match status" value="1"/>
</dbReference>
<dbReference type="AlphaFoldDB" id="A0A517MY69"/>
<dbReference type="CDD" id="cd05237">
    <property type="entry name" value="UDP_invert_4-6DH_SDR_e"/>
    <property type="match status" value="1"/>
</dbReference>
<dbReference type="Pfam" id="PF13727">
    <property type="entry name" value="CoA_binding_3"/>
    <property type="match status" value="1"/>
</dbReference>
<accession>A0A517MY69</accession>
<sequence>MIQARRIISILWRTLALSTLAVFAYYLAFQLRFAGNIPSTTKDVLRGSILCAALAKAVAIVWFRQHQGWSRYVSFHDVAALAKAVTCASIGLTLCDAFLLGNLNIPRSVLLLDWGITLIALAAVRAVPRILRDRLWNPLAKPVGIRAIIVGATDSGELLLRAIQRNTQLGYQPVGFVDDRQRHHGRRIAGVPVLGRLDDLGLHVNRTGAKEVLITAGELPGTRVRQLVEDADRLGFRVKVLPSYDQLLAEQVSVQPRPVVIADLLGRPFVELDDSDTRGWLTGKTLMVTGSSGSIGSEICRQLLKLNPEKLLVLDRSETGQFFLERELRRLDPNASIEVVMADINDGERLRAVFERYRPEIVFHAAAYKHVPLMESHAGEGVKNITLATRRLADLADEFSAEGFVMISTDKAVNPTSVMGSCKRLAEQYVQAKATASETRFVTVRFGNVLDSAGSVVPIFREQIARGGPVTVTDENMVRYFMMIPEAAQLVIQAGAMGQGGEIFVLDMGEPVHIVDLARDMIRLSGLRVDEDIELQITGLRPGEKLYEELYGEEEQHTATRHPKIMVAESNPRTILELIYDLSRLEEVANGPNEECAAILGEIIPLMQKPAAAKRLAA</sequence>
<dbReference type="Gene3D" id="3.40.50.720">
    <property type="entry name" value="NAD(P)-binding Rossmann-like Domain"/>
    <property type="match status" value="2"/>
</dbReference>
<keyword evidence="5" id="KW-1185">Reference proteome</keyword>
<evidence type="ECO:0000259" key="3">
    <source>
        <dbReference type="Pfam" id="PF02719"/>
    </source>
</evidence>
<dbReference type="OrthoDB" id="9803111at2"/>
<feature type="transmembrane region" description="Helical" evidence="2">
    <location>
        <begin position="84"/>
        <end position="103"/>
    </location>
</feature>
<dbReference type="PANTHER" id="PTHR43318:SF1">
    <property type="entry name" value="POLYSACCHARIDE BIOSYNTHESIS PROTEIN EPSC-RELATED"/>
    <property type="match status" value="1"/>
</dbReference>
<keyword evidence="2" id="KW-0812">Transmembrane</keyword>
<evidence type="ECO:0000256" key="2">
    <source>
        <dbReference type="SAM" id="Phobius"/>
    </source>
</evidence>
<dbReference type="EMBL" id="CP036263">
    <property type="protein sequence ID" value="QDS99813.1"/>
    <property type="molecule type" value="Genomic_DNA"/>
</dbReference>
<dbReference type="InterPro" id="IPR036291">
    <property type="entry name" value="NAD(P)-bd_dom_sf"/>
</dbReference>
<dbReference type="InterPro" id="IPR051203">
    <property type="entry name" value="Polysaccharide_Synthase-Rel"/>
</dbReference>
<keyword evidence="2" id="KW-1133">Transmembrane helix</keyword>